<dbReference type="Proteomes" id="UP000248856">
    <property type="component" value="Unassembled WGS sequence"/>
</dbReference>
<comment type="caution">
    <text evidence="1">The sequence shown here is derived from an EMBL/GenBank/DDBJ whole genome shotgun (WGS) entry which is preliminary data.</text>
</comment>
<proteinExistence type="predicted"/>
<dbReference type="RefSeq" id="WP_111881339.1">
    <property type="nucleotide sequence ID" value="NZ_CBCSGC010000064.1"/>
</dbReference>
<dbReference type="OrthoDB" id="8912324at2"/>
<protein>
    <submittedName>
        <fullName evidence="1">Cysteine-rich CWC</fullName>
    </submittedName>
</protein>
<sequence>MDLDDAPADTQRCPVCGRANRCAMAAGEPARDCWCMAADVPPAALARVPEALRDLACLCPACAAGVAGAAPDAAGDTAGGAAPI</sequence>
<accession>A0A328YT77</accession>
<dbReference type="AlphaFoldDB" id="A0A328YT77"/>
<name>A0A328YT77_9BURK</name>
<organism evidence="1 2">
    <name type="scientific">Paracidovorax anthurii</name>
    <dbReference type="NCBI Taxonomy" id="78229"/>
    <lineage>
        <taxon>Bacteria</taxon>
        <taxon>Pseudomonadati</taxon>
        <taxon>Pseudomonadota</taxon>
        <taxon>Betaproteobacteria</taxon>
        <taxon>Burkholderiales</taxon>
        <taxon>Comamonadaceae</taxon>
        <taxon>Paracidovorax</taxon>
    </lineage>
</organism>
<gene>
    <name evidence="1" type="ORF">AX018_105717</name>
</gene>
<reference evidence="1 2" key="1">
    <citation type="submission" date="2018-06" db="EMBL/GenBank/DDBJ databases">
        <title>Genomic Encyclopedia of Archaeal and Bacterial Type Strains, Phase II (KMG-II): from individual species to whole genera.</title>
        <authorList>
            <person name="Goeker M."/>
        </authorList>
    </citation>
    <scope>NUCLEOTIDE SEQUENCE [LARGE SCALE GENOMIC DNA]</scope>
    <source>
        <strain evidence="1 2">CFPB 3232</strain>
    </source>
</reference>
<evidence type="ECO:0000313" key="1">
    <source>
        <dbReference type="EMBL" id="RAR76005.1"/>
    </source>
</evidence>
<dbReference type="Pfam" id="PF14375">
    <property type="entry name" value="Cys_rich_CWC"/>
    <property type="match status" value="1"/>
</dbReference>
<dbReference type="EMBL" id="QLTA01000057">
    <property type="protein sequence ID" value="RAR76005.1"/>
    <property type="molecule type" value="Genomic_DNA"/>
</dbReference>
<keyword evidence="2" id="KW-1185">Reference proteome</keyword>
<dbReference type="InterPro" id="IPR032720">
    <property type="entry name" value="Cys_rich_CWC"/>
</dbReference>
<evidence type="ECO:0000313" key="2">
    <source>
        <dbReference type="Proteomes" id="UP000248856"/>
    </source>
</evidence>